<sequence>MATSPSRPPSRSSCPPLRAASISTWGSTGTASRCASCAASVPGRTGRWDGCFGVSIELAEDADGEEDEDRDEAGDEEGGEGEGVNADADGVD</sequence>
<accession>A0A167T9M7</accession>
<feature type="compositionally biased region" description="Low complexity" evidence="1">
    <location>
        <begin position="83"/>
        <end position="92"/>
    </location>
</feature>
<organism evidence="2 3">
    <name type="scientific">Athelia psychrophila</name>
    <dbReference type="NCBI Taxonomy" id="1759441"/>
    <lineage>
        <taxon>Eukaryota</taxon>
        <taxon>Fungi</taxon>
        <taxon>Dikarya</taxon>
        <taxon>Basidiomycota</taxon>
        <taxon>Agaricomycotina</taxon>
        <taxon>Agaricomycetes</taxon>
        <taxon>Agaricomycetidae</taxon>
        <taxon>Atheliales</taxon>
        <taxon>Atheliaceae</taxon>
        <taxon>Athelia</taxon>
    </lineage>
</organism>
<feature type="region of interest" description="Disordered" evidence="1">
    <location>
        <begin position="59"/>
        <end position="92"/>
    </location>
</feature>
<reference evidence="2 3" key="1">
    <citation type="journal article" date="2016" name="Mol. Biol. Evol.">
        <title>Comparative Genomics of Early-Diverging Mushroom-Forming Fungi Provides Insights into the Origins of Lignocellulose Decay Capabilities.</title>
        <authorList>
            <person name="Nagy L.G."/>
            <person name="Riley R."/>
            <person name="Tritt A."/>
            <person name="Adam C."/>
            <person name="Daum C."/>
            <person name="Floudas D."/>
            <person name="Sun H."/>
            <person name="Yadav J.S."/>
            <person name="Pangilinan J."/>
            <person name="Larsson K.H."/>
            <person name="Matsuura K."/>
            <person name="Barry K."/>
            <person name="Labutti K."/>
            <person name="Kuo R."/>
            <person name="Ohm R.A."/>
            <person name="Bhattacharya S.S."/>
            <person name="Shirouzu T."/>
            <person name="Yoshinaga Y."/>
            <person name="Martin F.M."/>
            <person name="Grigoriev I.V."/>
            <person name="Hibbett D.S."/>
        </authorList>
    </citation>
    <scope>NUCLEOTIDE SEQUENCE [LARGE SCALE GENOMIC DNA]</scope>
    <source>
        <strain evidence="2 3">CBS 109695</strain>
    </source>
</reference>
<evidence type="ECO:0000313" key="2">
    <source>
        <dbReference type="EMBL" id="KZP02704.1"/>
    </source>
</evidence>
<gene>
    <name evidence="2" type="ORF">FIBSPDRAFT_571616</name>
</gene>
<evidence type="ECO:0000313" key="3">
    <source>
        <dbReference type="Proteomes" id="UP000076532"/>
    </source>
</evidence>
<name>A0A167T9M7_9AGAM</name>
<proteinExistence type="predicted"/>
<dbReference type="Proteomes" id="UP000076532">
    <property type="component" value="Unassembled WGS sequence"/>
</dbReference>
<protein>
    <submittedName>
        <fullName evidence="2">Uncharacterized protein</fullName>
    </submittedName>
</protein>
<dbReference type="EMBL" id="KV418354">
    <property type="protein sequence ID" value="KZP02704.1"/>
    <property type="molecule type" value="Genomic_DNA"/>
</dbReference>
<evidence type="ECO:0000256" key="1">
    <source>
        <dbReference type="SAM" id="MobiDB-lite"/>
    </source>
</evidence>
<feature type="compositionally biased region" description="Acidic residues" evidence="1">
    <location>
        <begin position="59"/>
        <end position="80"/>
    </location>
</feature>
<keyword evidence="3" id="KW-1185">Reference proteome</keyword>
<dbReference type="AlphaFoldDB" id="A0A167T9M7"/>